<dbReference type="Proteomes" id="UP000030302">
    <property type="component" value="Chromosome"/>
</dbReference>
<dbReference type="InterPro" id="IPR050298">
    <property type="entry name" value="Gram-neg_bact_OMP"/>
</dbReference>
<feature type="signal peptide" evidence="11">
    <location>
        <begin position="1"/>
        <end position="27"/>
    </location>
</feature>
<keyword evidence="10" id="KW-0998">Cell outer membrane</keyword>
<name>A0A0A1FF22_9BURK</name>
<keyword evidence="8" id="KW-0626">Porin</keyword>
<proteinExistence type="predicted"/>
<dbReference type="GO" id="GO:0009279">
    <property type="term" value="C:cell outer membrane"/>
    <property type="evidence" value="ECO:0007669"/>
    <property type="project" value="UniProtKB-SubCell"/>
</dbReference>
<keyword evidence="6 11" id="KW-0732">Signal</keyword>
<dbReference type="SUPFAM" id="SSF56935">
    <property type="entry name" value="Porins"/>
    <property type="match status" value="1"/>
</dbReference>
<keyword evidence="14" id="KW-1185">Reference proteome</keyword>
<dbReference type="InterPro" id="IPR023614">
    <property type="entry name" value="Porin_dom_sf"/>
</dbReference>
<feature type="chain" id="PRO_5001974137" evidence="11">
    <location>
        <begin position="28"/>
        <end position="366"/>
    </location>
</feature>
<dbReference type="InterPro" id="IPR033900">
    <property type="entry name" value="Gram_neg_porin_domain"/>
</dbReference>
<evidence type="ECO:0000256" key="6">
    <source>
        <dbReference type="ARBA" id="ARBA00022729"/>
    </source>
</evidence>
<feature type="domain" description="Porin" evidence="12">
    <location>
        <begin position="15"/>
        <end position="350"/>
    </location>
</feature>
<accession>A0A0A1FF22</accession>
<reference evidence="14" key="1">
    <citation type="journal article" date="2014" name="Soil Biol. Biochem.">
        <title>Structure and function of bacterial communities in ageing soils: Insights from the Mendocino ecological staircase.</title>
        <authorList>
            <person name="Uroz S."/>
            <person name="Tech J.J."/>
            <person name="Sawaya N.A."/>
            <person name="Frey-Klett P."/>
            <person name="Leveau J.H.J."/>
        </authorList>
    </citation>
    <scope>NUCLEOTIDE SEQUENCE [LARGE SCALE GENOMIC DNA]</scope>
    <source>
        <strain evidence="14">Cal35</strain>
    </source>
</reference>
<dbReference type="PANTHER" id="PTHR34501">
    <property type="entry name" value="PROTEIN YDDL-RELATED"/>
    <property type="match status" value="1"/>
</dbReference>
<protein>
    <submittedName>
        <fullName evidence="13">Outer membrane protein</fullName>
    </submittedName>
</protein>
<evidence type="ECO:0000313" key="13">
    <source>
        <dbReference type="EMBL" id="AIY43121.1"/>
    </source>
</evidence>
<comment type="subunit">
    <text evidence="2">Homotrimer.</text>
</comment>
<sequence length="366" mass="39357">MYPAKNKLRKLQLVAALGATIALPAMAQTSVQVTGLVDTYVGSLKYSGDSARTSVVDSGGMTTSWIGFKGTEDLGGGLSAKFNLTSFFRSNTGATGRFDGNETMFSRDANVGLVGSFGAISLGRDLAPNFLPSILFNPFGDSFKLSPLILHMDVPWFNASGWTNSVAGDTGWSNEIIYTTPDFSGLKANFHYQFGEVAGNTGKNNIGANILYFHGPLALTAYYQRVQVNNPLELSPGNVQPATNIPLPSGMVAARQSSWFLGATYDFTIAKLFATYDQTSHDIDLKDKTFQLGTSIPLGQGAILASWADTKRSGAAVGESLKRDTASLGYDYNLSKRTDLYAVYMYDKITDQTVGSSVALGIRHRF</sequence>
<evidence type="ECO:0000256" key="10">
    <source>
        <dbReference type="ARBA" id="ARBA00023237"/>
    </source>
</evidence>
<keyword evidence="4" id="KW-1134">Transmembrane beta strand</keyword>
<dbReference type="HOGENOM" id="CLU_038238_1_0_4"/>
<evidence type="ECO:0000256" key="11">
    <source>
        <dbReference type="SAM" id="SignalP"/>
    </source>
</evidence>
<dbReference type="RefSeq" id="WP_038492290.1">
    <property type="nucleotide sequence ID" value="NZ_CP009962.1"/>
</dbReference>
<comment type="subcellular location">
    <subcellularLocation>
        <location evidence="1">Cell outer membrane</location>
        <topology evidence="1">Multi-pass membrane protein</topology>
    </subcellularLocation>
</comment>
<evidence type="ECO:0000256" key="4">
    <source>
        <dbReference type="ARBA" id="ARBA00022452"/>
    </source>
</evidence>
<dbReference type="Gene3D" id="2.40.160.10">
    <property type="entry name" value="Porin"/>
    <property type="match status" value="1"/>
</dbReference>
<dbReference type="EMBL" id="CP009962">
    <property type="protein sequence ID" value="AIY43121.1"/>
    <property type="molecule type" value="Genomic_DNA"/>
</dbReference>
<dbReference type="Pfam" id="PF13609">
    <property type="entry name" value="Porin_4"/>
    <property type="match status" value="1"/>
</dbReference>
<dbReference type="KEGG" id="care:LT85_3963"/>
<dbReference type="GO" id="GO:0015288">
    <property type="term" value="F:porin activity"/>
    <property type="evidence" value="ECO:0007669"/>
    <property type="project" value="UniProtKB-KW"/>
</dbReference>
<keyword evidence="7" id="KW-0406">Ion transport</keyword>
<evidence type="ECO:0000256" key="7">
    <source>
        <dbReference type="ARBA" id="ARBA00023065"/>
    </source>
</evidence>
<evidence type="ECO:0000313" key="14">
    <source>
        <dbReference type="Proteomes" id="UP000030302"/>
    </source>
</evidence>
<evidence type="ECO:0000256" key="1">
    <source>
        <dbReference type="ARBA" id="ARBA00004571"/>
    </source>
</evidence>
<evidence type="ECO:0000256" key="5">
    <source>
        <dbReference type="ARBA" id="ARBA00022692"/>
    </source>
</evidence>
<evidence type="ECO:0000256" key="9">
    <source>
        <dbReference type="ARBA" id="ARBA00023136"/>
    </source>
</evidence>
<organism evidence="13 14">
    <name type="scientific">Collimonas arenae</name>
    <dbReference type="NCBI Taxonomy" id="279058"/>
    <lineage>
        <taxon>Bacteria</taxon>
        <taxon>Pseudomonadati</taxon>
        <taxon>Pseudomonadota</taxon>
        <taxon>Betaproteobacteria</taxon>
        <taxon>Burkholderiales</taxon>
        <taxon>Oxalobacteraceae</taxon>
        <taxon>Collimonas</taxon>
    </lineage>
</organism>
<keyword evidence="9" id="KW-0472">Membrane</keyword>
<evidence type="ECO:0000256" key="3">
    <source>
        <dbReference type="ARBA" id="ARBA00022448"/>
    </source>
</evidence>
<evidence type="ECO:0000259" key="12">
    <source>
        <dbReference type="Pfam" id="PF13609"/>
    </source>
</evidence>
<evidence type="ECO:0000256" key="2">
    <source>
        <dbReference type="ARBA" id="ARBA00011233"/>
    </source>
</evidence>
<dbReference type="GO" id="GO:0046930">
    <property type="term" value="C:pore complex"/>
    <property type="evidence" value="ECO:0007669"/>
    <property type="project" value="UniProtKB-KW"/>
</dbReference>
<gene>
    <name evidence="13" type="ORF">LT85_3963</name>
</gene>
<dbReference type="PANTHER" id="PTHR34501:SF9">
    <property type="entry name" value="MAJOR OUTER MEMBRANE PROTEIN P.IA"/>
    <property type="match status" value="1"/>
</dbReference>
<keyword evidence="5" id="KW-0812">Transmembrane</keyword>
<dbReference type="STRING" id="279058.LT85_3963"/>
<dbReference type="GO" id="GO:0006811">
    <property type="term" value="P:monoatomic ion transport"/>
    <property type="evidence" value="ECO:0007669"/>
    <property type="project" value="UniProtKB-KW"/>
</dbReference>
<dbReference type="CDD" id="cd00342">
    <property type="entry name" value="gram_neg_porins"/>
    <property type="match status" value="1"/>
</dbReference>
<keyword evidence="3" id="KW-0813">Transport</keyword>
<dbReference type="AlphaFoldDB" id="A0A0A1FF22"/>
<evidence type="ECO:0000256" key="8">
    <source>
        <dbReference type="ARBA" id="ARBA00023114"/>
    </source>
</evidence>